<keyword evidence="6" id="KW-1185">Reference proteome</keyword>
<dbReference type="Proteomes" id="UP001549749">
    <property type="component" value="Unassembled WGS sequence"/>
</dbReference>
<dbReference type="PANTHER" id="PTHR43320">
    <property type="entry name" value="SUGAR KINASE"/>
    <property type="match status" value="1"/>
</dbReference>
<dbReference type="InterPro" id="IPR029056">
    <property type="entry name" value="Ribokinase-like"/>
</dbReference>
<evidence type="ECO:0000256" key="3">
    <source>
        <dbReference type="ARBA" id="ARBA00022777"/>
    </source>
</evidence>
<dbReference type="Pfam" id="PF00294">
    <property type="entry name" value="PfkB"/>
    <property type="match status" value="1"/>
</dbReference>
<keyword evidence="3 5" id="KW-0418">Kinase</keyword>
<proteinExistence type="inferred from homology"/>
<evidence type="ECO:0000256" key="2">
    <source>
        <dbReference type="ARBA" id="ARBA00022679"/>
    </source>
</evidence>
<dbReference type="RefSeq" id="WP_354659067.1">
    <property type="nucleotide sequence ID" value="NZ_JBEXAC010000001.1"/>
</dbReference>
<comment type="similarity">
    <text evidence="1">Belongs to the carbohydrate kinase PfkB family.</text>
</comment>
<dbReference type="EMBL" id="JBEXAC010000001">
    <property type="protein sequence ID" value="MET6996425.1"/>
    <property type="molecule type" value="Genomic_DNA"/>
</dbReference>
<feature type="domain" description="Carbohydrate kinase PfkB" evidence="4">
    <location>
        <begin position="57"/>
        <end position="306"/>
    </location>
</feature>
<dbReference type="InterPro" id="IPR011611">
    <property type="entry name" value="PfkB_dom"/>
</dbReference>
<dbReference type="PANTHER" id="PTHR43320:SF3">
    <property type="entry name" value="CARBOHYDRATE KINASE PFKB DOMAIN-CONTAINING PROTEIN"/>
    <property type="match status" value="1"/>
</dbReference>
<evidence type="ECO:0000313" key="6">
    <source>
        <dbReference type="Proteomes" id="UP001549749"/>
    </source>
</evidence>
<evidence type="ECO:0000256" key="1">
    <source>
        <dbReference type="ARBA" id="ARBA00010688"/>
    </source>
</evidence>
<accession>A0ABV2T236</accession>
<sequence length="318" mass="34113">MNGNMPVSSPTFRFDILAMADLCFDIIISGPDAPQFNQVELLVDDYIIDLGGSVGIFACQFAKLGGTIALLGNVGKDIPGQIIIDRLKGAGVETSLISVYDGEKTAMGLNLFCKGDRAMLTCLGVMDQSIPAIFSAALSHKAKHWHIGGYFLLRELIHTWPVWVQTLKAQGVSISLDTNWDPSGKWENVYALLPMIDIFLPNEAEAMAISGKKNITEAGLFLAEVCPLVVIKMGEQGAMVFKQGNENYYPLPASLTAALHIVDTTGAGDNFDAGFIFSWLSGAAESSCIENAFRCAVSSLTGLGGIAKQIVNKTDLKL</sequence>
<dbReference type="SUPFAM" id="SSF53613">
    <property type="entry name" value="Ribokinase-like"/>
    <property type="match status" value="1"/>
</dbReference>
<dbReference type="PROSITE" id="PS00584">
    <property type="entry name" value="PFKB_KINASES_2"/>
    <property type="match status" value="1"/>
</dbReference>
<gene>
    <name evidence="5" type="ORF">ABR189_03570</name>
</gene>
<dbReference type="InterPro" id="IPR002173">
    <property type="entry name" value="Carboh/pur_kinase_PfkB_CS"/>
</dbReference>
<dbReference type="InterPro" id="IPR052700">
    <property type="entry name" value="Carb_kinase_PfkB-like"/>
</dbReference>
<evidence type="ECO:0000259" key="4">
    <source>
        <dbReference type="Pfam" id="PF00294"/>
    </source>
</evidence>
<dbReference type="Gene3D" id="3.40.1190.20">
    <property type="match status" value="1"/>
</dbReference>
<comment type="caution">
    <text evidence="5">The sequence shown here is derived from an EMBL/GenBank/DDBJ whole genome shotgun (WGS) entry which is preliminary data.</text>
</comment>
<dbReference type="GO" id="GO:0016301">
    <property type="term" value="F:kinase activity"/>
    <property type="evidence" value="ECO:0007669"/>
    <property type="project" value="UniProtKB-KW"/>
</dbReference>
<name>A0ABV2T236_9BACT</name>
<keyword evidence="2" id="KW-0808">Transferase</keyword>
<evidence type="ECO:0000313" key="5">
    <source>
        <dbReference type="EMBL" id="MET6996425.1"/>
    </source>
</evidence>
<reference evidence="5 6" key="1">
    <citation type="submission" date="2024-06" db="EMBL/GenBank/DDBJ databases">
        <title>Chitinophaga defluvii sp. nov., isolated from municipal sewage.</title>
        <authorList>
            <person name="Zhang L."/>
        </authorList>
    </citation>
    <scope>NUCLEOTIDE SEQUENCE [LARGE SCALE GENOMIC DNA]</scope>
    <source>
        <strain evidence="5 6">H8</strain>
    </source>
</reference>
<organism evidence="5 6">
    <name type="scientific">Chitinophaga defluvii</name>
    <dbReference type="NCBI Taxonomy" id="3163343"/>
    <lineage>
        <taxon>Bacteria</taxon>
        <taxon>Pseudomonadati</taxon>
        <taxon>Bacteroidota</taxon>
        <taxon>Chitinophagia</taxon>
        <taxon>Chitinophagales</taxon>
        <taxon>Chitinophagaceae</taxon>
        <taxon>Chitinophaga</taxon>
    </lineage>
</organism>
<protein>
    <submittedName>
        <fullName evidence="5">Carbohydrate kinase family protein</fullName>
    </submittedName>
</protein>